<evidence type="ECO:0000256" key="2">
    <source>
        <dbReference type="ARBA" id="ARBA00022729"/>
    </source>
</evidence>
<feature type="domain" description="Heparin-sulfate lyase N-terminal" evidence="6">
    <location>
        <begin position="52"/>
        <end position="292"/>
    </location>
</feature>
<evidence type="ECO:0000256" key="3">
    <source>
        <dbReference type="ARBA" id="ARBA00022764"/>
    </source>
</evidence>
<dbReference type="InterPro" id="IPR008929">
    <property type="entry name" value="Chondroitin_lyas"/>
</dbReference>
<dbReference type="EMBL" id="JAOQIO010000121">
    <property type="protein sequence ID" value="MCU6797493.1"/>
    <property type="molecule type" value="Genomic_DNA"/>
</dbReference>
<dbReference type="Gene3D" id="2.70.98.70">
    <property type="match status" value="1"/>
</dbReference>
<dbReference type="PANTHER" id="PTHR39210:SF1">
    <property type="entry name" value="HEPARIN-SULFATE LYASE"/>
    <property type="match status" value="1"/>
</dbReference>
<evidence type="ECO:0000256" key="4">
    <source>
        <dbReference type="ARBA" id="ARBA00023239"/>
    </source>
</evidence>
<dbReference type="InterPro" id="IPR031680">
    <property type="entry name" value="Hepar_II_III_N"/>
</dbReference>
<reference evidence="7 8" key="1">
    <citation type="submission" date="2022-09" db="EMBL/GenBank/DDBJ databases">
        <authorList>
            <person name="Han X.L."/>
            <person name="Wang Q."/>
            <person name="Lu T."/>
        </authorList>
    </citation>
    <scope>NUCLEOTIDE SEQUENCE [LARGE SCALE GENOMIC DNA]</scope>
    <source>
        <strain evidence="7 8">WQ 127069</strain>
    </source>
</reference>
<keyword evidence="3" id="KW-0574">Periplasm</keyword>
<accession>A0ABT2US61</accession>
<organism evidence="7 8">
    <name type="scientific">Paenibacillus baimaensis</name>
    <dbReference type="NCBI Taxonomy" id="2982185"/>
    <lineage>
        <taxon>Bacteria</taxon>
        <taxon>Bacillati</taxon>
        <taxon>Bacillota</taxon>
        <taxon>Bacilli</taxon>
        <taxon>Bacillales</taxon>
        <taxon>Paenibacillaceae</taxon>
        <taxon>Paenibacillus</taxon>
    </lineage>
</organism>
<evidence type="ECO:0000256" key="1">
    <source>
        <dbReference type="ARBA" id="ARBA00004418"/>
    </source>
</evidence>
<keyword evidence="4" id="KW-0456">Lyase</keyword>
<evidence type="ECO:0000313" key="8">
    <source>
        <dbReference type="Proteomes" id="UP001652445"/>
    </source>
</evidence>
<evidence type="ECO:0000259" key="5">
    <source>
        <dbReference type="Pfam" id="PF07940"/>
    </source>
</evidence>
<dbReference type="InterPro" id="IPR012480">
    <property type="entry name" value="Hepar_II_III_C"/>
</dbReference>
<dbReference type="Pfam" id="PF16889">
    <property type="entry name" value="Hepar_II_III_N"/>
    <property type="match status" value="1"/>
</dbReference>
<evidence type="ECO:0000259" key="6">
    <source>
        <dbReference type="Pfam" id="PF16889"/>
    </source>
</evidence>
<dbReference type="PANTHER" id="PTHR39210">
    <property type="entry name" value="HEPARIN-SULFATE LYASE"/>
    <property type="match status" value="1"/>
</dbReference>
<sequence>MRLLLTRDEWQITADVYREEFPEQEAFTRKVANESSEGRFRLASTMAADRWVEHGMTPDWLHNPTEDLEYTWLLNRHGHFYELGKAYTGTGDKKYPETFVRHIRSWRMQNPVPIGLSYEQSVYFQKPGPWRLLEVGLRVQAWIWGWLLMSDSPILDTVFVAELKEGLVEHARYLSSYLGDCSINHATMHMQGLHMIGMIMEAHPEAPYWLQLATERLELCLHKQIREDGVQEELTPSYHNASIHMFGTPYGLAKQMGRPFSRTYTEKLRSMATFSCATVRPDGGTSPLSDSDVSYDIPSWIGFLGAILEDESIIASGRLDDKTLWQIGAERFKQLRLSEVERRRISQQPNGLTVAAADTHLAQQQAGTEPQTVVFPHSGYYLIRDRNNHLFFDAAPMGGAHGHADVLHFEWMFKQCLLFSDPGRYTYEEGDWRRYFKGTSAHNTVTIDQCDQTTYVSTQQWGERAAEPTVHRWLTNSEYDFIDASHDGYMRLAQPVTHRRWLLLCKKQPMLLIVDWLEGEGAHQMEQSFQLTPSANLILDKLGQQVTIEYGEQVTLQMSWSMEGISHAEHSVKSGWISPNYGFKEPIPVLGCSGSFTGMGAIAVICIPESCAWDQRHRQKEAAVVMERMQLDLDQRSMKLVWSCGEVPMQSILIDTHSVSFDT</sequence>
<proteinExistence type="predicted"/>
<dbReference type="Proteomes" id="UP001652445">
    <property type="component" value="Unassembled WGS sequence"/>
</dbReference>
<dbReference type="RefSeq" id="WP_262688273.1">
    <property type="nucleotide sequence ID" value="NZ_JAOQIO010000121.1"/>
</dbReference>
<protein>
    <submittedName>
        <fullName evidence="7">Heparinase II/III family protein</fullName>
    </submittedName>
</protein>
<evidence type="ECO:0000313" key="7">
    <source>
        <dbReference type="EMBL" id="MCU6797493.1"/>
    </source>
</evidence>
<keyword evidence="2" id="KW-0732">Signal</keyword>
<dbReference type="Gene3D" id="1.50.10.100">
    <property type="entry name" value="Chondroitin AC/alginate lyase"/>
    <property type="match status" value="1"/>
</dbReference>
<dbReference type="Pfam" id="PF07940">
    <property type="entry name" value="Hepar_II_III_C"/>
    <property type="match status" value="1"/>
</dbReference>
<keyword evidence="8" id="KW-1185">Reference proteome</keyword>
<gene>
    <name evidence="7" type="ORF">OB236_35750</name>
</gene>
<name>A0ABT2US61_9BACL</name>
<dbReference type="SUPFAM" id="SSF48230">
    <property type="entry name" value="Chondroitin AC/alginate lyase"/>
    <property type="match status" value="1"/>
</dbReference>
<comment type="caution">
    <text evidence="7">The sequence shown here is derived from an EMBL/GenBank/DDBJ whole genome shotgun (WGS) entry which is preliminary data.</text>
</comment>
<feature type="domain" description="Heparinase II/III-like C-terminal" evidence="5">
    <location>
        <begin position="372"/>
        <end position="583"/>
    </location>
</feature>
<comment type="subcellular location">
    <subcellularLocation>
        <location evidence="1">Periplasm</location>
    </subcellularLocation>
</comment>